<dbReference type="Gene3D" id="3.30.1140.60">
    <property type="entry name" value="F-actin capping protein, alpha subunit"/>
    <property type="match status" value="1"/>
</dbReference>
<dbReference type="InterPro" id="IPR042489">
    <property type="entry name" value="CapZ_alpha_1"/>
</dbReference>
<comment type="function">
    <text evidence="5 6">F-actin-capping proteins bind in a Ca(2+)-independent manner to the fast growing ends of actin filaments (barbed end) thereby blocking the exchange of subunits at these ends. Unlike other capping proteins (such as gelsolin and severin), these proteins do not sever actin filaments.</text>
</comment>
<evidence type="ECO:0000256" key="1">
    <source>
        <dbReference type="ARBA" id="ARBA00010479"/>
    </source>
</evidence>
<dbReference type="InterPro" id="IPR017865">
    <property type="entry name" value="F-actin_cap_asu_CS"/>
</dbReference>
<dbReference type="InterPro" id="IPR042276">
    <property type="entry name" value="CapZ_alpha/beta_2"/>
</dbReference>
<keyword evidence="4 6" id="KW-0009">Actin-binding</keyword>
<sequence>MSSVSIEDKVKIASDFLLSSPPGEVNDVFNDVRALVDNDQGLQDGILQALEQYNIEQHITVTPPGLDYDVIVSINGKIEQDRYLDPRSKQTFKFDHMRLTASDLKEYTTENQLEPLRASVEKECLAYVDDHFPNGVCTIYCTDDDITIAIVDNKYNPNNFWNGRWLASWTYNTQSNKLEGLTKVNVHYYEDGNVQLKTQKKAQVTIPKTEDLEQLAKSLVKEISAFDKQYHSAMNESYSDLADNTFKNLRRALPLTRNVLDWNKISNYKIGSELSQK</sequence>
<keyword evidence="8" id="KW-1185">Reference proteome</keyword>
<dbReference type="Proteomes" id="UP000054107">
    <property type="component" value="Unassembled WGS sequence"/>
</dbReference>
<dbReference type="GO" id="GO:0030863">
    <property type="term" value="C:cortical cytoskeleton"/>
    <property type="evidence" value="ECO:0007669"/>
    <property type="project" value="TreeGrafter"/>
</dbReference>
<dbReference type="InterPro" id="IPR002189">
    <property type="entry name" value="CapZ_alpha"/>
</dbReference>
<evidence type="ECO:0000256" key="3">
    <source>
        <dbReference type="ARBA" id="ARBA00022467"/>
    </source>
</evidence>
<dbReference type="GO" id="GO:0051015">
    <property type="term" value="F:actin filament binding"/>
    <property type="evidence" value="ECO:0007669"/>
    <property type="project" value="TreeGrafter"/>
</dbReference>
<evidence type="ECO:0000313" key="8">
    <source>
        <dbReference type="Proteomes" id="UP000054107"/>
    </source>
</evidence>
<dbReference type="Gene3D" id="3.90.1150.210">
    <property type="entry name" value="F-actin capping protein, beta subunit"/>
    <property type="match status" value="1"/>
</dbReference>
<proteinExistence type="inferred from homology"/>
<dbReference type="GO" id="GO:0008290">
    <property type="term" value="C:F-actin capping protein complex"/>
    <property type="evidence" value="ECO:0007669"/>
    <property type="project" value="UniProtKB-UniRule"/>
</dbReference>
<reference evidence="7 8" key="1">
    <citation type="submission" date="2014-09" db="EMBL/GenBank/DDBJ databases">
        <authorList>
            <person name="Ellenberger Sabrina"/>
        </authorList>
    </citation>
    <scope>NUCLEOTIDE SEQUENCE [LARGE SCALE GENOMIC DNA]</scope>
    <source>
        <strain evidence="7 8">CBS 412.66</strain>
    </source>
</reference>
<evidence type="ECO:0000256" key="2">
    <source>
        <dbReference type="ARBA" id="ARBA00014038"/>
    </source>
</evidence>
<dbReference type="PROSITE" id="PS00748">
    <property type="entry name" value="F_ACTIN_CAPPING_A_1"/>
    <property type="match status" value="1"/>
</dbReference>
<dbReference type="EMBL" id="LN733886">
    <property type="protein sequence ID" value="CEP18751.1"/>
    <property type="molecule type" value="Genomic_DNA"/>
</dbReference>
<dbReference type="PRINTS" id="PR00191">
    <property type="entry name" value="FACTINCAPA"/>
</dbReference>
<organism evidence="7 8">
    <name type="scientific">Parasitella parasitica</name>
    <dbReference type="NCBI Taxonomy" id="35722"/>
    <lineage>
        <taxon>Eukaryota</taxon>
        <taxon>Fungi</taxon>
        <taxon>Fungi incertae sedis</taxon>
        <taxon>Mucoromycota</taxon>
        <taxon>Mucoromycotina</taxon>
        <taxon>Mucoromycetes</taxon>
        <taxon>Mucorales</taxon>
        <taxon>Mucorineae</taxon>
        <taxon>Mucoraceae</taxon>
        <taxon>Parasitella</taxon>
    </lineage>
</organism>
<dbReference type="OrthoDB" id="340550at2759"/>
<dbReference type="PANTHER" id="PTHR10653:SF0">
    <property type="entry name" value="F-ACTIN-CAPPING PROTEIN SUBUNIT ALPHA"/>
    <property type="match status" value="1"/>
</dbReference>
<dbReference type="GO" id="GO:0051016">
    <property type="term" value="P:barbed-end actin filament capping"/>
    <property type="evidence" value="ECO:0007669"/>
    <property type="project" value="UniProtKB-UniRule"/>
</dbReference>
<evidence type="ECO:0000256" key="5">
    <source>
        <dbReference type="ARBA" id="ARBA00025389"/>
    </source>
</evidence>
<gene>
    <name evidence="7" type="primary">PARPA_13058.1 scaffold 45703</name>
</gene>
<accession>A0A0B7NJH1</accession>
<dbReference type="PANTHER" id="PTHR10653">
    <property type="entry name" value="F-ACTIN-CAPPING PROTEIN SUBUNIT ALPHA"/>
    <property type="match status" value="1"/>
</dbReference>
<name>A0A0B7NJH1_9FUNG</name>
<dbReference type="FunFam" id="3.90.1150.210:FF:000003">
    <property type="entry name" value="F-actin-capping protein subunit alpha"/>
    <property type="match status" value="1"/>
</dbReference>
<evidence type="ECO:0000313" key="7">
    <source>
        <dbReference type="EMBL" id="CEP18751.1"/>
    </source>
</evidence>
<dbReference type="GO" id="GO:0030036">
    <property type="term" value="P:actin cytoskeleton organization"/>
    <property type="evidence" value="ECO:0007669"/>
    <property type="project" value="TreeGrafter"/>
</dbReference>
<evidence type="ECO:0000256" key="4">
    <source>
        <dbReference type="ARBA" id="ARBA00023203"/>
    </source>
</evidence>
<comment type="similarity">
    <text evidence="1 6">Belongs to the F-actin-capping protein alpha subunit family.</text>
</comment>
<dbReference type="STRING" id="35722.A0A0B7NJH1"/>
<evidence type="ECO:0000256" key="6">
    <source>
        <dbReference type="RuleBase" id="RU365077"/>
    </source>
</evidence>
<dbReference type="Pfam" id="PF01267">
    <property type="entry name" value="F-actin_cap_A"/>
    <property type="match status" value="1"/>
</dbReference>
<protein>
    <recommendedName>
        <fullName evidence="2 6">F-actin-capping protein subunit alpha</fullName>
    </recommendedName>
</protein>
<comment type="subunit">
    <text evidence="6">Heterodimer of an alpha and a beta subunit.</text>
</comment>
<dbReference type="InterPro" id="IPR037282">
    <property type="entry name" value="CapZ_alpha/beta"/>
</dbReference>
<keyword evidence="3 6" id="KW-0117">Actin capping</keyword>
<dbReference type="SUPFAM" id="SSF90096">
    <property type="entry name" value="Subunits of heterodimeric actin filament capping protein Capz"/>
    <property type="match status" value="1"/>
</dbReference>
<dbReference type="AlphaFoldDB" id="A0A0B7NJH1"/>